<dbReference type="OrthoDB" id="1747567at2759"/>
<evidence type="ECO:0000313" key="1">
    <source>
        <dbReference type="EMBL" id="CAA7407098.1"/>
    </source>
</evidence>
<name>A0A7I8LCS9_SPIIN</name>
<dbReference type="Proteomes" id="UP000663760">
    <property type="component" value="Chromosome 13"/>
</dbReference>
<sequence>MNKVKIILSLAAIFSWNIQQYNVKNAFLHGDFTDEVYMYYPPGYGGNLFSNLFSTVMRKINYCLSNADHTLFFKHTSSGGVTILLVYVDDIIITKNLTSHMQLVLHYLKGTLGKGIIFKCGDKVIVEMYTDANYAGSPLDHRSTSGLMIFMRRNLVT</sequence>
<reference evidence="1" key="1">
    <citation type="submission" date="2020-02" db="EMBL/GenBank/DDBJ databases">
        <authorList>
            <person name="Scholz U."/>
            <person name="Mascher M."/>
            <person name="Fiebig A."/>
        </authorList>
    </citation>
    <scope>NUCLEOTIDE SEQUENCE</scope>
</reference>
<gene>
    <name evidence="1" type="ORF">SI8410_13017776</name>
</gene>
<accession>A0A7I8LCS9</accession>
<evidence type="ECO:0000313" key="2">
    <source>
        <dbReference type="Proteomes" id="UP000663760"/>
    </source>
</evidence>
<proteinExistence type="predicted"/>
<dbReference type="EMBL" id="LR746276">
    <property type="protein sequence ID" value="CAA7407098.1"/>
    <property type="molecule type" value="Genomic_DNA"/>
</dbReference>
<protein>
    <submittedName>
        <fullName evidence="1">Uncharacterized protein</fullName>
    </submittedName>
</protein>
<keyword evidence="2" id="KW-1185">Reference proteome</keyword>
<organism evidence="1 2">
    <name type="scientific">Spirodela intermedia</name>
    <name type="common">Intermediate duckweed</name>
    <dbReference type="NCBI Taxonomy" id="51605"/>
    <lineage>
        <taxon>Eukaryota</taxon>
        <taxon>Viridiplantae</taxon>
        <taxon>Streptophyta</taxon>
        <taxon>Embryophyta</taxon>
        <taxon>Tracheophyta</taxon>
        <taxon>Spermatophyta</taxon>
        <taxon>Magnoliopsida</taxon>
        <taxon>Liliopsida</taxon>
        <taxon>Araceae</taxon>
        <taxon>Lemnoideae</taxon>
        <taxon>Spirodela</taxon>
    </lineage>
</organism>
<dbReference type="AlphaFoldDB" id="A0A7I8LCS9"/>